<accession>A0ABV8F4K8</accession>
<reference evidence="2" key="1">
    <citation type="journal article" date="2019" name="Int. J. Syst. Evol. Microbiol.">
        <title>The Global Catalogue of Microorganisms (GCM) 10K type strain sequencing project: providing services to taxonomists for standard genome sequencing and annotation.</title>
        <authorList>
            <consortium name="The Broad Institute Genomics Platform"/>
            <consortium name="The Broad Institute Genome Sequencing Center for Infectious Disease"/>
            <person name="Wu L."/>
            <person name="Ma J."/>
        </authorList>
    </citation>
    <scope>NUCLEOTIDE SEQUENCE [LARGE SCALE GENOMIC DNA]</scope>
    <source>
        <strain evidence="2">TBRC 7912</strain>
    </source>
</reference>
<name>A0ABV8F4K8_9ACTN</name>
<proteinExistence type="predicted"/>
<organism evidence="1 2">
    <name type="scientific">Streptosporangium jomthongense</name>
    <dbReference type="NCBI Taxonomy" id="1193683"/>
    <lineage>
        <taxon>Bacteria</taxon>
        <taxon>Bacillati</taxon>
        <taxon>Actinomycetota</taxon>
        <taxon>Actinomycetes</taxon>
        <taxon>Streptosporangiales</taxon>
        <taxon>Streptosporangiaceae</taxon>
        <taxon>Streptosporangium</taxon>
    </lineage>
</organism>
<gene>
    <name evidence="1" type="ORF">ACFOYY_19140</name>
</gene>
<evidence type="ECO:0000313" key="2">
    <source>
        <dbReference type="Proteomes" id="UP001595698"/>
    </source>
</evidence>
<protein>
    <submittedName>
        <fullName evidence="1">Uncharacterized protein</fullName>
    </submittedName>
</protein>
<dbReference type="EMBL" id="JBHSBC010000019">
    <property type="protein sequence ID" value="MFC3982267.1"/>
    <property type="molecule type" value="Genomic_DNA"/>
</dbReference>
<keyword evidence="2" id="KW-1185">Reference proteome</keyword>
<dbReference type="RefSeq" id="WP_386190448.1">
    <property type="nucleotide sequence ID" value="NZ_JBHSBC010000019.1"/>
</dbReference>
<dbReference type="Proteomes" id="UP001595698">
    <property type="component" value="Unassembled WGS sequence"/>
</dbReference>
<evidence type="ECO:0000313" key="1">
    <source>
        <dbReference type="EMBL" id="MFC3982267.1"/>
    </source>
</evidence>
<sequence>MTMPRKGSRLIGVDGTAFRWRIRHKPTYHQGNGWSPLTVERAAEPGCVLVVSLPCARPDNRLGERTIAVRPALVAGCVRRAAEQGWNPRRPGAAFTLTIAEDELAVLLGEPPQYLIPFLWGMIPEGGGIEDLPRCTEIRSRDEQHTSRAPSDP</sequence>
<comment type="caution">
    <text evidence="1">The sequence shown here is derived from an EMBL/GenBank/DDBJ whole genome shotgun (WGS) entry which is preliminary data.</text>
</comment>